<dbReference type="InterPro" id="IPR050696">
    <property type="entry name" value="FtsA/MreB"/>
</dbReference>
<dbReference type="Pfam" id="PF11104">
    <property type="entry name" value="PilM_2"/>
    <property type="match status" value="1"/>
</dbReference>
<dbReference type="SUPFAM" id="SSF53067">
    <property type="entry name" value="Actin-like ATPase domain"/>
    <property type="match status" value="2"/>
</dbReference>
<dbReference type="CDD" id="cd24049">
    <property type="entry name" value="ASKHA_NBD_PilM"/>
    <property type="match status" value="1"/>
</dbReference>
<dbReference type="AlphaFoldDB" id="A0A2G6MQF5"/>
<protein>
    <submittedName>
        <fullName evidence="2">Protein PilM</fullName>
    </submittedName>
</protein>
<evidence type="ECO:0000259" key="1">
    <source>
        <dbReference type="SMART" id="SM00842"/>
    </source>
</evidence>
<dbReference type="Gene3D" id="3.30.1490.300">
    <property type="match status" value="1"/>
</dbReference>
<accession>A0A2G6MQF5</accession>
<dbReference type="InterPro" id="IPR005883">
    <property type="entry name" value="PilM"/>
</dbReference>
<comment type="caution">
    <text evidence="2">The sequence shown here is derived from an EMBL/GenBank/DDBJ whole genome shotgun (WGS) entry which is preliminary data.</text>
</comment>
<dbReference type="NCBIfam" id="TIGR01175">
    <property type="entry name" value="pilM"/>
    <property type="match status" value="1"/>
</dbReference>
<dbReference type="Gene3D" id="3.30.420.40">
    <property type="match status" value="2"/>
</dbReference>
<dbReference type="InterPro" id="IPR043129">
    <property type="entry name" value="ATPase_NBD"/>
</dbReference>
<sequence length="350" mass="38567">MIFGKKNHLVGLDIGAAFVKVAELKTSKKGRTLHKFGIAEVPEGTIQEGRITDMEGLAEIIRSLFKSQKIKEKNVALSTGGHSVVIKTISTSKLPDEQLHTNIRAEAEQYIPYDINDVNIDYQILSDSEFSAEQMNVLLVAVRKDLVDEYVELIHMAGLNPVIIDVDTFALQNVYEILPDVDHGRTTLLLDVGASKTSVNILQNNNSMMMRDMTNGCEQLVSVVSERFEIDREKALKIIMGEVNDPESGQMLEELYEMVVGNWCSDICDVVHTFESSPGNARVETIVVSGGGGFIDLLTEKLVTALEVTVSKINPFAGLLSDSKELGELEAYQLLAPIALGLAMRRVNDK</sequence>
<dbReference type="Proteomes" id="UP000231203">
    <property type="component" value="Unassembled WGS sequence"/>
</dbReference>
<organism evidence="2 3">
    <name type="scientific">Desulfobacter postgatei</name>
    <dbReference type="NCBI Taxonomy" id="2293"/>
    <lineage>
        <taxon>Bacteria</taxon>
        <taxon>Pseudomonadati</taxon>
        <taxon>Thermodesulfobacteriota</taxon>
        <taxon>Desulfobacteria</taxon>
        <taxon>Desulfobacterales</taxon>
        <taxon>Desulfobacteraceae</taxon>
        <taxon>Desulfobacter</taxon>
    </lineage>
</organism>
<evidence type="ECO:0000313" key="2">
    <source>
        <dbReference type="EMBL" id="PIE62176.1"/>
    </source>
</evidence>
<dbReference type="PANTHER" id="PTHR32432:SF3">
    <property type="entry name" value="ETHANOLAMINE UTILIZATION PROTEIN EUTJ"/>
    <property type="match status" value="1"/>
</dbReference>
<proteinExistence type="predicted"/>
<dbReference type="SMART" id="SM00842">
    <property type="entry name" value="FtsA"/>
    <property type="match status" value="1"/>
</dbReference>
<name>A0A2G6MQF5_9BACT</name>
<dbReference type="PANTHER" id="PTHR32432">
    <property type="entry name" value="CELL DIVISION PROTEIN FTSA-RELATED"/>
    <property type="match status" value="1"/>
</dbReference>
<feature type="domain" description="SHS2" evidence="1">
    <location>
        <begin position="9"/>
        <end position="175"/>
    </location>
</feature>
<dbReference type="EMBL" id="PDTI01000059">
    <property type="protein sequence ID" value="PIE62176.1"/>
    <property type="molecule type" value="Genomic_DNA"/>
</dbReference>
<gene>
    <name evidence="2" type="ORF">CSA25_06365</name>
</gene>
<evidence type="ECO:0000313" key="3">
    <source>
        <dbReference type="Proteomes" id="UP000231203"/>
    </source>
</evidence>
<dbReference type="PIRSF" id="PIRSF019169">
    <property type="entry name" value="PilM"/>
    <property type="match status" value="1"/>
</dbReference>
<reference evidence="2 3" key="1">
    <citation type="submission" date="2017-10" db="EMBL/GenBank/DDBJ databases">
        <title>Novel microbial diversity and functional potential in the marine mammal oral microbiome.</title>
        <authorList>
            <person name="Dudek N.K."/>
            <person name="Sun C.L."/>
            <person name="Burstein D."/>
            <person name="Kantor R.S."/>
            <person name="Aliaga Goltsman D.S."/>
            <person name="Bik E.M."/>
            <person name="Thomas B.C."/>
            <person name="Banfield J.F."/>
            <person name="Relman D.A."/>
        </authorList>
    </citation>
    <scope>NUCLEOTIDE SEQUENCE [LARGE SCALE GENOMIC DNA]</scope>
    <source>
        <strain evidence="2">DOLJORAL78_47_202</strain>
    </source>
</reference>
<dbReference type="InterPro" id="IPR003494">
    <property type="entry name" value="SHS2_FtsA"/>
</dbReference>
<dbReference type="GO" id="GO:0051301">
    <property type="term" value="P:cell division"/>
    <property type="evidence" value="ECO:0007669"/>
    <property type="project" value="InterPro"/>
</dbReference>